<dbReference type="SMART" id="SM00028">
    <property type="entry name" value="TPR"/>
    <property type="match status" value="2"/>
</dbReference>
<dbReference type="SUPFAM" id="SSF48452">
    <property type="entry name" value="TPR-like"/>
    <property type="match status" value="1"/>
</dbReference>
<keyword evidence="1" id="KW-0677">Repeat</keyword>
<feature type="compositionally biased region" description="Basic and acidic residues" evidence="3">
    <location>
        <begin position="490"/>
        <end position="505"/>
    </location>
</feature>
<dbReference type="AlphaFoldDB" id="G4T8J5"/>
<keyword evidence="6" id="KW-1185">Reference proteome</keyword>
<dbReference type="OMA" id="FSCVYMT"/>
<dbReference type="PANTHER" id="PTHR22904:SF523">
    <property type="entry name" value="STRESS-INDUCED-PHOSPHOPROTEIN 1"/>
    <property type="match status" value="1"/>
</dbReference>
<dbReference type="eggNOG" id="KOG0548">
    <property type="taxonomic scope" value="Eukaryota"/>
</dbReference>
<dbReference type="PROSITE" id="PS50181">
    <property type="entry name" value="FBOX"/>
    <property type="match status" value="1"/>
</dbReference>
<dbReference type="OrthoDB" id="2423701at2759"/>
<keyword evidence="2" id="KW-0802">TPR repeat</keyword>
<evidence type="ECO:0000256" key="2">
    <source>
        <dbReference type="ARBA" id="ARBA00022803"/>
    </source>
</evidence>
<feature type="region of interest" description="Disordered" evidence="3">
    <location>
        <begin position="476"/>
        <end position="505"/>
    </location>
</feature>
<gene>
    <name evidence="5" type="ORF">PIIN_01479</name>
</gene>
<dbReference type="InterPro" id="IPR032675">
    <property type="entry name" value="LRR_dom_sf"/>
</dbReference>
<dbReference type="InterPro" id="IPR011990">
    <property type="entry name" value="TPR-like_helical_dom_sf"/>
</dbReference>
<evidence type="ECO:0000256" key="3">
    <source>
        <dbReference type="SAM" id="MobiDB-lite"/>
    </source>
</evidence>
<dbReference type="SUPFAM" id="SSF52047">
    <property type="entry name" value="RNI-like"/>
    <property type="match status" value="1"/>
</dbReference>
<evidence type="ECO:0000259" key="4">
    <source>
        <dbReference type="PROSITE" id="PS50181"/>
    </source>
</evidence>
<protein>
    <recommendedName>
        <fullName evidence="4">F-box domain-containing protein</fullName>
    </recommendedName>
</protein>
<dbReference type="Gene3D" id="3.80.10.10">
    <property type="entry name" value="Ribonuclease Inhibitor"/>
    <property type="match status" value="1"/>
</dbReference>
<dbReference type="EMBL" id="CAFZ01000017">
    <property type="protein sequence ID" value="CCA67651.1"/>
    <property type="molecule type" value="Genomic_DNA"/>
</dbReference>
<dbReference type="InterPro" id="IPR036047">
    <property type="entry name" value="F-box-like_dom_sf"/>
</dbReference>
<dbReference type="SUPFAM" id="SSF81383">
    <property type="entry name" value="F-box domain"/>
    <property type="match status" value="1"/>
</dbReference>
<dbReference type="GO" id="GO:0051879">
    <property type="term" value="F:Hsp90 protein binding"/>
    <property type="evidence" value="ECO:0007669"/>
    <property type="project" value="TreeGrafter"/>
</dbReference>
<comment type="caution">
    <text evidence="5">The sequence shown here is derived from an EMBL/GenBank/DDBJ whole genome shotgun (WGS) entry which is preliminary data.</text>
</comment>
<name>G4T8J5_SERID</name>
<dbReference type="InterPro" id="IPR001810">
    <property type="entry name" value="F-box_dom"/>
</dbReference>
<dbReference type="PANTHER" id="PTHR22904">
    <property type="entry name" value="TPR REPEAT CONTAINING PROTEIN"/>
    <property type="match status" value="1"/>
</dbReference>
<evidence type="ECO:0000313" key="5">
    <source>
        <dbReference type="EMBL" id="CCA67651.1"/>
    </source>
</evidence>
<evidence type="ECO:0000313" key="6">
    <source>
        <dbReference type="Proteomes" id="UP000007148"/>
    </source>
</evidence>
<dbReference type="Proteomes" id="UP000007148">
    <property type="component" value="Unassembled WGS sequence"/>
</dbReference>
<evidence type="ECO:0000256" key="1">
    <source>
        <dbReference type="ARBA" id="ARBA00022737"/>
    </source>
</evidence>
<sequence>MTDHKKRFEAGVAAFKKGDYKDAVDHFSAVIDAQTPGHMALESRAACYQEMGRYKEALLDAKRIIQLFPDKHNGYSRSSRILTIMGHYDRAVSLARTALQKANTRDPKSSAKVQQVLDAAIEAQQANLEKLRLSECHVNKLPFELLACVFDELVLPGDMHPMRLAHVCRMWRGVLMSMSHIWSKLVLDGKGKRFKSKVDFWMERSKGRIQDLHIRHLPSFLVWLEAYGNNSLPFVDHVTVNFGSDVVNLKPIFRFDANPLSLTWTGSSHDRGVPRRLLFTPLQSHPYRLRELELDNIKLLWQIEAPQLEDLTKLVIMNTRIDVEELIPILEKSRRIQTLHVSPDLRGSSTNLPKERILLPNLASLGLSRSCLLLTYIEVPELRNLNLQFISLKHAFELLSPVQPPLTTLAAQECADAYQAQLPLVDSLTSLSLSSMSMPYDQIVGRLAAGECPLLTELSLSRVDISTGALVRLIKARNPPQEPTNAQDKSVTEDTKEAAKETENKTGNEVKFARLGVLNLDRCPNIDSEMLPWMRSRVKKVICKFEVKKKSRGATAQGYMSWLQNLHCK</sequence>
<dbReference type="InterPro" id="IPR019734">
    <property type="entry name" value="TPR_rpt"/>
</dbReference>
<reference evidence="5 6" key="1">
    <citation type="journal article" date="2011" name="PLoS Pathog.">
        <title>Endophytic Life Strategies Decoded by Genome and Transcriptome Analyses of the Mutualistic Root Symbiont Piriformospora indica.</title>
        <authorList>
            <person name="Zuccaro A."/>
            <person name="Lahrmann U."/>
            <person name="Guldener U."/>
            <person name="Langen G."/>
            <person name="Pfiffi S."/>
            <person name="Biedenkopf D."/>
            <person name="Wong P."/>
            <person name="Samans B."/>
            <person name="Grimm C."/>
            <person name="Basiewicz M."/>
            <person name="Murat C."/>
            <person name="Martin F."/>
            <person name="Kogel K.H."/>
        </authorList>
    </citation>
    <scope>NUCLEOTIDE SEQUENCE [LARGE SCALE GENOMIC DNA]</scope>
    <source>
        <strain evidence="5 6">DSM 11827</strain>
    </source>
</reference>
<dbReference type="STRING" id="1109443.G4T8J5"/>
<dbReference type="InParanoid" id="G4T8J5"/>
<feature type="domain" description="F-box" evidence="4">
    <location>
        <begin position="135"/>
        <end position="185"/>
    </location>
</feature>
<accession>G4T8J5</accession>
<dbReference type="HOGENOM" id="CLU_511015_0_0_1"/>
<proteinExistence type="predicted"/>
<organism evidence="5 6">
    <name type="scientific">Serendipita indica (strain DSM 11827)</name>
    <name type="common">Root endophyte fungus</name>
    <name type="synonym">Piriformospora indica</name>
    <dbReference type="NCBI Taxonomy" id="1109443"/>
    <lineage>
        <taxon>Eukaryota</taxon>
        <taxon>Fungi</taxon>
        <taxon>Dikarya</taxon>
        <taxon>Basidiomycota</taxon>
        <taxon>Agaricomycotina</taxon>
        <taxon>Agaricomycetes</taxon>
        <taxon>Sebacinales</taxon>
        <taxon>Serendipitaceae</taxon>
        <taxon>Serendipita</taxon>
    </lineage>
</organism>
<dbReference type="Gene3D" id="1.25.40.10">
    <property type="entry name" value="Tetratricopeptide repeat domain"/>
    <property type="match status" value="1"/>
</dbReference>